<keyword evidence="6" id="KW-0411">Iron-sulfur</keyword>
<evidence type="ECO:0000256" key="6">
    <source>
        <dbReference type="ARBA" id="ARBA00023014"/>
    </source>
</evidence>
<evidence type="ECO:0000259" key="7">
    <source>
        <dbReference type="PROSITE" id="PS51296"/>
    </source>
</evidence>
<keyword evidence="2" id="KW-0001">2Fe-2S</keyword>
<dbReference type="RefSeq" id="WP_145185228.1">
    <property type="nucleotide sequence ID" value="NZ_CP036290.1"/>
</dbReference>
<dbReference type="OrthoDB" id="9800776at2"/>
<dbReference type="Proteomes" id="UP000319342">
    <property type="component" value="Chromosome"/>
</dbReference>
<dbReference type="PANTHER" id="PTHR43756">
    <property type="entry name" value="CHOLINE MONOOXYGENASE, CHLOROPLASTIC"/>
    <property type="match status" value="1"/>
</dbReference>
<accession>A0A518CY85</accession>
<dbReference type="EMBL" id="CP036290">
    <property type="protein sequence ID" value="QDU84175.1"/>
    <property type="molecule type" value="Genomic_DNA"/>
</dbReference>
<dbReference type="EC" id="1.14.12.18" evidence="8"/>
<feature type="domain" description="Rieske" evidence="7">
    <location>
        <begin position="42"/>
        <end position="137"/>
    </location>
</feature>
<dbReference type="GO" id="GO:0005506">
    <property type="term" value="F:iron ion binding"/>
    <property type="evidence" value="ECO:0007669"/>
    <property type="project" value="InterPro"/>
</dbReference>
<keyword evidence="3" id="KW-0479">Metal-binding</keyword>
<organism evidence="8 9">
    <name type="scientific">Rohdeia mirabilis</name>
    <dbReference type="NCBI Taxonomy" id="2528008"/>
    <lineage>
        <taxon>Bacteria</taxon>
        <taxon>Pseudomonadati</taxon>
        <taxon>Planctomycetota</taxon>
        <taxon>Planctomycetia</taxon>
        <taxon>Planctomycetia incertae sedis</taxon>
        <taxon>Rohdeia</taxon>
    </lineage>
</organism>
<evidence type="ECO:0000256" key="5">
    <source>
        <dbReference type="ARBA" id="ARBA00023004"/>
    </source>
</evidence>
<dbReference type="PROSITE" id="PS51296">
    <property type="entry name" value="RIESKE"/>
    <property type="match status" value="1"/>
</dbReference>
<name>A0A518CY85_9BACT</name>
<sequence>MEEPRSWRPSGDIASGALPPPRWYSDPVLYERALERVFAPSWQWLGDEHLAARDGDAVPLTLLAGALDEPLVLTNEGGERRLLSNVCTHRAMAVVTEPCTARGLRCPYHGRRFGLDGRFVSSPGFEGAEGFPTADDDLPRAGLGTFAGQLFGSIAPERPFDDVIAPLRARLGHLPFERAVHDPTRDREFEFDAPWSAYVENYLDGLHIPYLHAGLNAAIDWSRYRYELFEGGAWQVAEARAGDASLPVPAGHPDAGRPIAAWYAMLFPNLMVNVYPWGVSFNLVRPLGPTRTTVRFASYVFAPEHLGAGAGGDLDRVELEDEAAVVRVAQGQRARLARQGRYAPRHEHALRHFHVWTTDRVAERSV</sequence>
<dbReference type="InterPro" id="IPR036922">
    <property type="entry name" value="Rieske_2Fe-2S_sf"/>
</dbReference>
<dbReference type="Gene3D" id="2.102.10.10">
    <property type="entry name" value="Rieske [2Fe-2S] iron-sulphur domain"/>
    <property type="match status" value="1"/>
</dbReference>
<proteinExistence type="predicted"/>
<dbReference type="Pfam" id="PF00355">
    <property type="entry name" value="Rieske"/>
    <property type="match status" value="1"/>
</dbReference>
<dbReference type="SUPFAM" id="SSF50022">
    <property type="entry name" value="ISP domain"/>
    <property type="match status" value="1"/>
</dbReference>
<dbReference type="InterPro" id="IPR001663">
    <property type="entry name" value="Rng_hydr_dOase-A"/>
</dbReference>
<evidence type="ECO:0000256" key="3">
    <source>
        <dbReference type="ARBA" id="ARBA00022723"/>
    </source>
</evidence>
<dbReference type="GO" id="GO:0051537">
    <property type="term" value="F:2 iron, 2 sulfur cluster binding"/>
    <property type="evidence" value="ECO:0007669"/>
    <property type="project" value="UniProtKB-KW"/>
</dbReference>
<evidence type="ECO:0000313" key="8">
    <source>
        <dbReference type="EMBL" id="QDU84175.1"/>
    </source>
</evidence>
<dbReference type="Pfam" id="PF00848">
    <property type="entry name" value="Ring_hydroxyl_A"/>
    <property type="match status" value="1"/>
</dbReference>
<evidence type="ECO:0000313" key="9">
    <source>
        <dbReference type="Proteomes" id="UP000319342"/>
    </source>
</evidence>
<evidence type="ECO:0000256" key="2">
    <source>
        <dbReference type="ARBA" id="ARBA00022714"/>
    </source>
</evidence>
<evidence type="ECO:0000256" key="4">
    <source>
        <dbReference type="ARBA" id="ARBA00023002"/>
    </source>
</evidence>
<dbReference type="InterPro" id="IPR017941">
    <property type="entry name" value="Rieske_2Fe-2S"/>
</dbReference>
<keyword evidence="4 8" id="KW-0560">Oxidoreductase</keyword>
<evidence type="ECO:0000256" key="1">
    <source>
        <dbReference type="ARBA" id="ARBA00001962"/>
    </source>
</evidence>
<dbReference type="Gene3D" id="3.90.380.10">
    <property type="entry name" value="Naphthalene 1,2-dioxygenase Alpha Subunit, Chain A, domain 1"/>
    <property type="match status" value="1"/>
</dbReference>
<gene>
    <name evidence="8" type="primary">bphA</name>
    <name evidence="8" type="ORF">Pla163_12800</name>
</gene>
<reference evidence="8 9" key="1">
    <citation type="submission" date="2019-02" db="EMBL/GenBank/DDBJ databases">
        <title>Deep-cultivation of Planctomycetes and their phenomic and genomic characterization uncovers novel biology.</title>
        <authorList>
            <person name="Wiegand S."/>
            <person name="Jogler M."/>
            <person name="Boedeker C."/>
            <person name="Pinto D."/>
            <person name="Vollmers J."/>
            <person name="Rivas-Marin E."/>
            <person name="Kohn T."/>
            <person name="Peeters S.H."/>
            <person name="Heuer A."/>
            <person name="Rast P."/>
            <person name="Oberbeckmann S."/>
            <person name="Bunk B."/>
            <person name="Jeske O."/>
            <person name="Meyerdierks A."/>
            <person name="Storesund J.E."/>
            <person name="Kallscheuer N."/>
            <person name="Luecker S."/>
            <person name="Lage O.M."/>
            <person name="Pohl T."/>
            <person name="Merkel B.J."/>
            <person name="Hornburger P."/>
            <person name="Mueller R.-W."/>
            <person name="Bruemmer F."/>
            <person name="Labrenz M."/>
            <person name="Spormann A.M."/>
            <person name="Op den Camp H."/>
            <person name="Overmann J."/>
            <person name="Amann R."/>
            <person name="Jetten M.S.M."/>
            <person name="Mascher T."/>
            <person name="Medema M.H."/>
            <person name="Devos D.P."/>
            <person name="Kaster A.-K."/>
            <person name="Ovreas L."/>
            <person name="Rohde M."/>
            <person name="Galperin M.Y."/>
            <person name="Jogler C."/>
        </authorList>
    </citation>
    <scope>NUCLEOTIDE SEQUENCE [LARGE SCALE GENOMIC DNA]</scope>
    <source>
        <strain evidence="8 9">Pla163</strain>
    </source>
</reference>
<dbReference type="PANTHER" id="PTHR43756:SF5">
    <property type="entry name" value="CHOLINE MONOOXYGENASE, CHLOROPLASTIC"/>
    <property type="match status" value="1"/>
</dbReference>
<dbReference type="SUPFAM" id="SSF55961">
    <property type="entry name" value="Bet v1-like"/>
    <property type="match status" value="1"/>
</dbReference>
<comment type="cofactor">
    <cofactor evidence="1">
        <name>Fe cation</name>
        <dbReference type="ChEBI" id="CHEBI:24875"/>
    </cofactor>
</comment>
<protein>
    <submittedName>
        <fullName evidence="8">Biphenyl dioxygenase subunit alpha</fullName>
        <ecNumber evidence="8">1.14.12.18</ecNumber>
    </submittedName>
</protein>
<keyword evidence="5" id="KW-0408">Iron</keyword>
<dbReference type="InterPro" id="IPR015879">
    <property type="entry name" value="Ring_hydroxy_dOase_asu_C_dom"/>
</dbReference>
<keyword evidence="9" id="KW-1185">Reference proteome</keyword>
<dbReference type="AlphaFoldDB" id="A0A518CY85"/>
<dbReference type="GO" id="GO:0018687">
    <property type="term" value="F:biphenyl 2,3-dioxygenase activity"/>
    <property type="evidence" value="ECO:0007669"/>
    <property type="project" value="UniProtKB-EC"/>
</dbReference>
<dbReference type="PRINTS" id="PR00090">
    <property type="entry name" value="RNGDIOXGNASE"/>
</dbReference>
<keyword evidence="8" id="KW-0223">Dioxygenase</keyword>